<keyword evidence="2" id="KW-0812">Transmembrane</keyword>
<reference evidence="4 5" key="1">
    <citation type="submission" date="2019-09" db="EMBL/GenBank/DDBJ databases">
        <title>Phylogeny of genus Pseudoclavibacter and closely related genus.</title>
        <authorList>
            <person name="Li Y."/>
        </authorList>
    </citation>
    <scope>NUCLEOTIDE SEQUENCE [LARGE SCALE GENOMIC DNA]</scope>
    <source>
        <strain evidence="4 5">DSM 23821</strain>
    </source>
</reference>
<evidence type="ECO:0000313" key="4">
    <source>
        <dbReference type="EMBL" id="KAB1654819.1"/>
    </source>
</evidence>
<keyword evidence="2" id="KW-1133">Transmembrane helix</keyword>
<evidence type="ECO:0000259" key="3">
    <source>
        <dbReference type="Pfam" id="PF14067"/>
    </source>
</evidence>
<feature type="transmembrane region" description="Helical" evidence="2">
    <location>
        <begin position="345"/>
        <end position="369"/>
    </location>
</feature>
<feature type="transmembrane region" description="Helical" evidence="2">
    <location>
        <begin position="33"/>
        <end position="51"/>
    </location>
</feature>
<dbReference type="EMBL" id="WBJZ01000017">
    <property type="protein sequence ID" value="KAB1654819.1"/>
    <property type="molecule type" value="Genomic_DNA"/>
</dbReference>
<accession>A0A7J5BPF5</accession>
<dbReference type="OrthoDB" id="3725455at2"/>
<dbReference type="InterPro" id="IPR025902">
    <property type="entry name" value="LssY-like-C_dom"/>
</dbReference>
<evidence type="ECO:0000256" key="2">
    <source>
        <dbReference type="SAM" id="Phobius"/>
    </source>
</evidence>
<evidence type="ECO:0000256" key="1">
    <source>
        <dbReference type="SAM" id="MobiDB-lite"/>
    </source>
</evidence>
<feature type="domain" description="LssY-like C-terminal" evidence="3">
    <location>
        <begin position="86"/>
        <end position="275"/>
    </location>
</feature>
<name>A0A7J5BPF5_9MICO</name>
<keyword evidence="2" id="KW-0472">Membrane</keyword>
<dbReference type="Proteomes" id="UP000467240">
    <property type="component" value="Unassembled WGS sequence"/>
</dbReference>
<feature type="region of interest" description="Disordered" evidence="1">
    <location>
        <begin position="429"/>
        <end position="472"/>
    </location>
</feature>
<proteinExistence type="predicted"/>
<feature type="transmembrane region" description="Helical" evidence="2">
    <location>
        <begin position="408"/>
        <end position="429"/>
    </location>
</feature>
<feature type="compositionally biased region" description="Basic and acidic residues" evidence="1">
    <location>
        <begin position="462"/>
        <end position="472"/>
    </location>
</feature>
<keyword evidence="5" id="KW-1185">Reference proteome</keyword>
<feature type="transmembrane region" description="Helical" evidence="2">
    <location>
        <begin position="378"/>
        <end position="396"/>
    </location>
</feature>
<dbReference type="AlphaFoldDB" id="A0A7J5BPF5"/>
<comment type="caution">
    <text evidence="4">The sequence shown here is derived from an EMBL/GenBank/DDBJ whole genome shotgun (WGS) entry which is preliminary data.</text>
</comment>
<evidence type="ECO:0000313" key="5">
    <source>
        <dbReference type="Proteomes" id="UP000467240"/>
    </source>
</evidence>
<organism evidence="4 5">
    <name type="scientific">Pseudoclavibacter chungangensis</name>
    <dbReference type="NCBI Taxonomy" id="587635"/>
    <lineage>
        <taxon>Bacteria</taxon>
        <taxon>Bacillati</taxon>
        <taxon>Actinomycetota</taxon>
        <taxon>Actinomycetes</taxon>
        <taxon>Micrococcales</taxon>
        <taxon>Microbacteriaceae</taxon>
        <taxon>Pseudoclavibacter</taxon>
    </lineage>
</organism>
<protein>
    <recommendedName>
        <fullName evidence="3">LssY-like C-terminal domain-containing protein</fullName>
    </recommendedName>
</protein>
<feature type="transmembrane region" description="Helical" evidence="2">
    <location>
        <begin position="57"/>
        <end position="75"/>
    </location>
</feature>
<sequence>MDVTERPPVHASPRRFPLQMQQPIEPARIIDRLAMMIGAAAAVWLAVIMATQGFRHWYSPILLVPVWAIIAYLALPRLHRMLSDLYVPDYFFGRTRTGDGLLGDPVNLAVDGSFAQLDHVMLEAGWHRADEITLRSTWGIIVSTVLRRSYPTAPVSPLFLFNRRHDVAYEQEVAGDPKQRHHVRFWHCPPGWLLPGGARTDWLGAGTYDTNVGVSLFTLQVTHRIDANTDVERDFVVSGVRAADPAVGLRTLHDFTTGYHSRNGGGDRFITDGDLPVLELGTVEVPRHLAPQADERMRTVALRAPLSIVLGLLAVIGGVVYEIATIIAVVLQVRPELADVEGSDLLLGVVVGALSLLALSQVVFAVLVLRGGARGSRFVLLVLLTAGVLLSAIGYASGDVPLEFDSTLLGNTVHCLALIALSSESAAAWTRRPRPGRTRQDDPNRGDAPSRLPPVGDSTPPRGRETRAPGSS</sequence>
<dbReference type="Pfam" id="PF14067">
    <property type="entry name" value="LssY_C"/>
    <property type="match status" value="1"/>
</dbReference>
<feature type="transmembrane region" description="Helical" evidence="2">
    <location>
        <begin position="306"/>
        <end position="333"/>
    </location>
</feature>
<gene>
    <name evidence="4" type="ORF">F8O01_13060</name>
</gene>